<evidence type="ECO:0000313" key="1">
    <source>
        <dbReference type="EMBL" id="CAD7700219.1"/>
    </source>
</evidence>
<proteinExistence type="predicted"/>
<sequence length="187" mass="20749">MRAWKSVDCCCYSVELTANTPVGNQSGIKTAVVQLVSVQCTDTLAQRQSILLTLVQLTAETEHRRDLQKAMDKEREQRLAPGKEDMETLLLALREIASAPQCREAVSSNIAKRVSEAARRVEGDDTDDGTGCTSDVEQMKQEFLEQQSRMTEDGRRLRAELDATKQMLTRALKCESKSKAGKAVSLL</sequence>
<accession>A0A8S1IZI1</accession>
<reference evidence="1" key="1">
    <citation type="submission" date="2020-12" db="EMBL/GenBank/DDBJ databases">
        <authorList>
            <person name="Iha C."/>
        </authorList>
    </citation>
    <scope>NUCLEOTIDE SEQUENCE</scope>
</reference>
<comment type="caution">
    <text evidence="1">The sequence shown here is derived from an EMBL/GenBank/DDBJ whole genome shotgun (WGS) entry which is preliminary data.</text>
</comment>
<protein>
    <submittedName>
        <fullName evidence="1">Uncharacterized protein</fullName>
    </submittedName>
</protein>
<dbReference type="AlphaFoldDB" id="A0A8S1IZI1"/>
<evidence type="ECO:0000313" key="2">
    <source>
        <dbReference type="Proteomes" id="UP000708148"/>
    </source>
</evidence>
<name>A0A8S1IZI1_9CHLO</name>
<dbReference type="EMBL" id="CAJHUC010001200">
    <property type="protein sequence ID" value="CAD7700219.1"/>
    <property type="molecule type" value="Genomic_DNA"/>
</dbReference>
<organism evidence="1 2">
    <name type="scientific">Ostreobium quekettii</name>
    <dbReference type="NCBI Taxonomy" id="121088"/>
    <lineage>
        <taxon>Eukaryota</taxon>
        <taxon>Viridiplantae</taxon>
        <taxon>Chlorophyta</taxon>
        <taxon>core chlorophytes</taxon>
        <taxon>Ulvophyceae</taxon>
        <taxon>TCBD clade</taxon>
        <taxon>Bryopsidales</taxon>
        <taxon>Ostreobineae</taxon>
        <taxon>Ostreobiaceae</taxon>
        <taxon>Ostreobium</taxon>
    </lineage>
</organism>
<gene>
    <name evidence="1" type="ORF">OSTQU699_LOCUS5578</name>
</gene>
<dbReference type="Proteomes" id="UP000708148">
    <property type="component" value="Unassembled WGS sequence"/>
</dbReference>
<keyword evidence="2" id="KW-1185">Reference proteome</keyword>